<dbReference type="AlphaFoldDB" id="A0A371AXH2"/>
<dbReference type="SMART" id="SM00382">
    <property type="entry name" value="AAA"/>
    <property type="match status" value="1"/>
</dbReference>
<feature type="domain" description="ABC transporter" evidence="4">
    <location>
        <begin position="3"/>
        <end position="238"/>
    </location>
</feature>
<dbReference type="Pfam" id="PF00005">
    <property type="entry name" value="ABC_tran"/>
    <property type="match status" value="1"/>
</dbReference>
<evidence type="ECO:0000313" key="6">
    <source>
        <dbReference type="Proteomes" id="UP000255036"/>
    </source>
</evidence>
<dbReference type="InterPro" id="IPR003439">
    <property type="entry name" value="ABC_transporter-like_ATP-bd"/>
</dbReference>
<accession>A0A371AXH2</accession>
<organism evidence="5 6">
    <name type="scientific">Anaerosacchariphilus polymeriproducens</name>
    <dbReference type="NCBI Taxonomy" id="1812858"/>
    <lineage>
        <taxon>Bacteria</taxon>
        <taxon>Bacillati</taxon>
        <taxon>Bacillota</taxon>
        <taxon>Clostridia</taxon>
        <taxon>Lachnospirales</taxon>
        <taxon>Lachnospiraceae</taxon>
        <taxon>Anaerosacchariphilus</taxon>
    </lineage>
</organism>
<gene>
    <name evidence="5" type="ORF">DWV06_04590</name>
</gene>
<proteinExistence type="predicted"/>
<dbReference type="PANTHER" id="PTHR42734">
    <property type="entry name" value="METAL TRANSPORT SYSTEM ATP-BINDING PROTEIN TM_0124-RELATED"/>
    <property type="match status" value="1"/>
</dbReference>
<protein>
    <submittedName>
        <fullName evidence="5">ABC transporter ATP-binding protein</fullName>
    </submittedName>
</protein>
<dbReference type="InterPro" id="IPR050153">
    <property type="entry name" value="Metal_Ion_Import_ABC"/>
</dbReference>
<dbReference type="Proteomes" id="UP000255036">
    <property type="component" value="Unassembled WGS sequence"/>
</dbReference>
<dbReference type="GO" id="GO:0016887">
    <property type="term" value="F:ATP hydrolysis activity"/>
    <property type="evidence" value="ECO:0007669"/>
    <property type="project" value="InterPro"/>
</dbReference>
<comment type="caution">
    <text evidence="5">The sequence shown here is derived from an EMBL/GenBank/DDBJ whole genome shotgun (WGS) entry which is preliminary data.</text>
</comment>
<dbReference type="EMBL" id="QRCT01000013">
    <property type="protein sequence ID" value="RDU24257.1"/>
    <property type="molecule type" value="Genomic_DNA"/>
</dbReference>
<keyword evidence="1" id="KW-0813">Transport</keyword>
<dbReference type="CDD" id="cd03214">
    <property type="entry name" value="ABC_Iron-Siderophores_B12_Hemin"/>
    <property type="match status" value="1"/>
</dbReference>
<evidence type="ECO:0000259" key="4">
    <source>
        <dbReference type="PROSITE" id="PS50893"/>
    </source>
</evidence>
<evidence type="ECO:0000256" key="2">
    <source>
        <dbReference type="ARBA" id="ARBA00022741"/>
    </source>
</evidence>
<dbReference type="OrthoDB" id="9799337at2"/>
<dbReference type="PROSITE" id="PS00211">
    <property type="entry name" value="ABC_TRANSPORTER_1"/>
    <property type="match status" value="1"/>
</dbReference>
<dbReference type="InterPro" id="IPR017871">
    <property type="entry name" value="ABC_transporter-like_CS"/>
</dbReference>
<dbReference type="FunFam" id="3.40.50.300:FF:000134">
    <property type="entry name" value="Iron-enterobactin ABC transporter ATP-binding protein"/>
    <property type="match status" value="1"/>
</dbReference>
<evidence type="ECO:0000256" key="3">
    <source>
        <dbReference type="ARBA" id="ARBA00022840"/>
    </source>
</evidence>
<dbReference type="SUPFAM" id="SSF52540">
    <property type="entry name" value="P-loop containing nucleoside triphosphate hydrolases"/>
    <property type="match status" value="1"/>
</dbReference>
<name>A0A371AXH2_9FIRM</name>
<keyword evidence="2" id="KW-0547">Nucleotide-binding</keyword>
<dbReference type="PANTHER" id="PTHR42734:SF19">
    <property type="entry name" value="IRON COMPOUNDS ABC TRANSPORTER, ATP-BINDING PROTEIN"/>
    <property type="match status" value="1"/>
</dbReference>
<evidence type="ECO:0000313" key="5">
    <source>
        <dbReference type="EMBL" id="RDU24257.1"/>
    </source>
</evidence>
<evidence type="ECO:0000256" key="1">
    <source>
        <dbReference type="ARBA" id="ARBA00022448"/>
    </source>
</evidence>
<dbReference type="RefSeq" id="WP_115481001.1">
    <property type="nucleotide sequence ID" value="NZ_QRCT01000013.1"/>
</dbReference>
<dbReference type="PROSITE" id="PS50893">
    <property type="entry name" value="ABC_TRANSPORTER_2"/>
    <property type="match status" value="1"/>
</dbReference>
<reference evidence="5 6" key="1">
    <citation type="submission" date="2018-07" db="EMBL/GenBank/DDBJ databases">
        <title>Anaerosacharophilus polymeroproducens gen. nov. sp. nov., an anaerobic bacterium isolated from salt field.</title>
        <authorList>
            <person name="Kim W."/>
            <person name="Yang S.-H."/>
            <person name="Oh J."/>
            <person name="Lee J.-H."/>
            <person name="Kwon K.K."/>
        </authorList>
    </citation>
    <scope>NUCLEOTIDE SEQUENCE [LARGE SCALE GENOMIC DNA]</scope>
    <source>
        <strain evidence="5 6">MCWD5</strain>
    </source>
</reference>
<keyword evidence="6" id="KW-1185">Reference proteome</keyword>
<keyword evidence="3 5" id="KW-0067">ATP-binding</keyword>
<dbReference type="Gene3D" id="3.40.50.300">
    <property type="entry name" value="P-loop containing nucleotide triphosphate hydrolases"/>
    <property type="match status" value="1"/>
</dbReference>
<dbReference type="GO" id="GO:0005524">
    <property type="term" value="F:ATP binding"/>
    <property type="evidence" value="ECO:0007669"/>
    <property type="project" value="UniProtKB-KW"/>
</dbReference>
<sequence length="262" mass="29636">MILVVENLACGYKRRTVIENVSFQLSKGEVLCLFGPNGVGKTTFFKTLLGFLKSLNGTILINNQSLNQMNRETIAKNIAYVPQAHQMAFAFKVIDVVVLGRLVYMGKQRRPSREDYKKAREALNKLQIMHLEEKLYTELSGGERQMVLIARALTQEAPILIMDEPTSNLDYGNQIKVMEQIQRLRQQKFAVIMTTHSPEQVLLCGDQVIVFYGGKLIRTGAPKDIMTPQLIKDIYNVEVSKIKKGDGNFYESYIPALQTSLS</sequence>
<dbReference type="InterPro" id="IPR003593">
    <property type="entry name" value="AAA+_ATPase"/>
</dbReference>
<dbReference type="InterPro" id="IPR027417">
    <property type="entry name" value="P-loop_NTPase"/>
</dbReference>